<feature type="active site" evidence="10 11">
    <location>
        <position position="135"/>
    </location>
</feature>
<keyword evidence="15" id="KW-1185">Reference proteome</keyword>
<dbReference type="Gene3D" id="1.20.1440.90">
    <property type="entry name" value="Phosphoenolpyruvate/pyruvate domain"/>
    <property type="match status" value="1"/>
</dbReference>
<gene>
    <name evidence="10" type="primary">ppc</name>
    <name evidence="14" type="ORF">FLL45_11565</name>
</gene>
<dbReference type="InterPro" id="IPR018129">
    <property type="entry name" value="PEP_COase_Lys_AS"/>
</dbReference>
<comment type="function">
    <text evidence="2 10">Forms oxaloacetate, a four-carbon dicarboxylic acid source for the tricarboxylic acid cycle.</text>
</comment>
<evidence type="ECO:0000256" key="6">
    <source>
        <dbReference type="ARBA" id="ARBA00022842"/>
    </source>
</evidence>
<comment type="similarity">
    <text evidence="3 10">Belongs to the PEPCase type 1 family.</text>
</comment>
<evidence type="ECO:0000313" key="14">
    <source>
        <dbReference type="EMBL" id="TQV75546.1"/>
    </source>
</evidence>
<dbReference type="GO" id="GO:0006107">
    <property type="term" value="P:oxaloacetate metabolic process"/>
    <property type="evidence" value="ECO:0007669"/>
    <property type="project" value="UniProtKB-UniRule"/>
</dbReference>
<comment type="catalytic activity">
    <reaction evidence="9 10">
        <text>oxaloacetate + phosphate = phosphoenolpyruvate + hydrogencarbonate</text>
        <dbReference type="Rhea" id="RHEA:28370"/>
        <dbReference type="ChEBI" id="CHEBI:16452"/>
        <dbReference type="ChEBI" id="CHEBI:17544"/>
        <dbReference type="ChEBI" id="CHEBI:43474"/>
        <dbReference type="ChEBI" id="CHEBI:58702"/>
        <dbReference type="EC" id="4.1.1.31"/>
    </reaction>
</comment>
<feature type="coiled-coil region" evidence="13">
    <location>
        <begin position="141"/>
        <end position="181"/>
    </location>
</feature>
<evidence type="ECO:0000256" key="12">
    <source>
        <dbReference type="PROSITE-ProRule" id="PRU10112"/>
    </source>
</evidence>
<name>A0A545TEE6_9GAMM</name>
<evidence type="ECO:0000256" key="1">
    <source>
        <dbReference type="ARBA" id="ARBA00001946"/>
    </source>
</evidence>
<dbReference type="RefSeq" id="WP_142942160.1">
    <property type="nucleotide sequence ID" value="NZ_VIKR01000002.1"/>
</dbReference>
<keyword evidence="7 10" id="KW-0456">Lyase</keyword>
<dbReference type="OrthoDB" id="9768133at2"/>
<evidence type="ECO:0000256" key="5">
    <source>
        <dbReference type="ARBA" id="ARBA00022419"/>
    </source>
</evidence>
<feature type="active site" evidence="10 12">
    <location>
        <position position="541"/>
    </location>
</feature>
<reference evidence="14 15" key="1">
    <citation type="submission" date="2019-06" db="EMBL/GenBank/DDBJ databases">
        <title>Draft genome of Aliikangiella marina GYP-15.</title>
        <authorList>
            <person name="Wang G."/>
        </authorList>
    </citation>
    <scope>NUCLEOTIDE SEQUENCE [LARGE SCALE GENOMIC DNA]</scope>
    <source>
        <strain evidence="14 15">GYP-15</strain>
    </source>
</reference>
<dbReference type="GO" id="GO:0005829">
    <property type="term" value="C:cytosol"/>
    <property type="evidence" value="ECO:0007669"/>
    <property type="project" value="TreeGrafter"/>
</dbReference>
<protein>
    <recommendedName>
        <fullName evidence="5 10">Phosphoenolpyruvate carboxylase</fullName>
        <shortName evidence="10">PEPC</shortName>
        <shortName evidence="10">PEPCase</shortName>
        <ecNumber evidence="4 10">4.1.1.31</ecNumber>
    </recommendedName>
</protein>
<dbReference type="HAMAP" id="MF_00595">
    <property type="entry name" value="PEPcase_type1"/>
    <property type="match status" value="1"/>
</dbReference>
<dbReference type="GO" id="GO:0008964">
    <property type="term" value="F:phosphoenolpyruvate carboxylase activity"/>
    <property type="evidence" value="ECO:0007669"/>
    <property type="project" value="UniProtKB-UniRule"/>
</dbReference>
<proteinExistence type="inferred from homology"/>
<dbReference type="InterPro" id="IPR021135">
    <property type="entry name" value="PEP_COase"/>
</dbReference>
<evidence type="ECO:0000256" key="9">
    <source>
        <dbReference type="ARBA" id="ARBA00048995"/>
    </source>
</evidence>
<dbReference type="GO" id="GO:0000287">
    <property type="term" value="F:magnesium ion binding"/>
    <property type="evidence" value="ECO:0007669"/>
    <property type="project" value="UniProtKB-UniRule"/>
</dbReference>
<dbReference type="NCBIfam" id="NF000584">
    <property type="entry name" value="PRK00009.1"/>
    <property type="match status" value="1"/>
</dbReference>
<dbReference type="InterPro" id="IPR022805">
    <property type="entry name" value="PEP_COase_bac/pln-type"/>
</dbReference>
<evidence type="ECO:0000256" key="13">
    <source>
        <dbReference type="SAM" id="Coils"/>
    </source>
</evidence>
<evidence type="ECO:0000256" key="2">
    <source>
        <dbReference type="ARBA" id="ARBA00003670"/>
    </source>
</evidence>
<dbReference type="EC" id="4.1.1.31" evidence="4 10"/>
<dbReference type="InterPro" id="IPR015813">
    <property type="entry name" value="Pyrv/PenolPyrv_kinase-like_dom"/>
</dbReference>
<comment type="subunit">
    <text evidence="10">Homotetramer.</text>
</comment>
<keyword evidence="6 10" id="KW-0460">Magnesium</keyword>
<dbReference type="Pfam" id="PF00311">
    <property type="entry name" value="PEPcase"/>
    <property type="match status" value="1"/>
</dbReference>
<dbReference type="PRINTS" id="PR00150">
    <property type="entry name" value="PEPCARBXLASE"/>
</dbReference>
<dbReference type="EMBL" id="VIKR01000002">
    <property type="protein sequence ID" value="TQV75546.1"/>
    <property type="molecule type" value="Genomic_DNA"/>
</dbReference>
<dbReference type="PROSITE" id="PS00781">
    <property type="entry name" value="PEPCASE_1"/>
    <property type="match status" value="1"/>
</dbReference>
<dbReference type="PANTHER" id="PTHR30523:SF6">
    <property type="entry name" value="PHOSPHOENOLPYRUVATE CARBOXYLASE"/>
    <property type="match status" value="1"/>
</dbReference>
<comment type="cofactor">
    <cofactor evidence="1 10">
        <name>Mg(2+)</name>
        <dbReference type="ChEBI" id="CHEBI:18420"/>
    </cofactor>
</comment>
<evidence type="ECO:0000256" key="11">
    <source>
        <dbReference type="PROSITE-ProRule" id="PRU10111"/>
    </source>
</evidence>
<accession>A0A545TEE6</accession>
<evidence type="ECO:0000256" key="10">
    <source>
        <dbReference type="HAMAP-Rule" id="MF_00595"/>
    </source>
</evidence>
<dbReference type="PANTHER" id="PTHR30523">
    <property type="entry name" value="PHOSPHOENOLPYRUVATE CARBOXYLASE"/>
    <property type="match status" value="1"/>
</dbReference>
<evidence type="ECO:0000313" key="15">
    <source>
        <dbReference type="Proteomes" id="UP000317839"/>
    </source>
</evidence>
<organism evidence="14 15">
    <name type="scientific">Aliikangiella marina</name>
    <dbReference type="NCBI Taxonomy" id="1712262"/>
    <lineage>
        <taxon>Bacteria</taxon>
        <taxon>Pseudomonadati</taxon>
        <taxon>Pseudomonadota</taxon>
        <taxon>Gammaproteobacteria</taxon>
        <taxon>Oceanospirillales</taxon>
        <taxon>Pleioneaceae</taxon>
        <taxon>Aliikangiella</taxon>
    </lineage>
</organism>
<keyword evidence="14" id="KW-0670">Pyruvate</keyword>
<evidence type="ECO:0000256" key="4">
    <source>
        <dbReference type="ARBA" id="ARBA00012305"/>
    </source>
</evidence>
<evidence type="ECO:0000256" key="8">
    <source>
        <dbReference type="ARBA" id="ARBA00023300"/>
    </source>
</evidence>
<dbReference type="SUPFAM" id="SSF51621">
    <property type="entry name" value="Phosphoenolpyruvate/pyruvate domain"/>
    <property type="match status" value="1"/>
</dbReference>
<sequence length="873" mass="99007">MNQELSYDGLRERVRLLGDMLGDTIKHSLGEDWLETIENIRVLGKSATEENQESVQKQLEVLFAAMNNDELSRVVSAFSQFLNLANIAEEQYTVAHYQGNPVNDYLKRLKEEGVDGEVLRQKVNQLSIDLVLTAHPTEVTRRTLINKYRELADQLQQLDVNQALANDVTHVERRIAELITQAWHTHKIRESRPTPIDEAKWGFSVIEHSLWEALPQYVRELEDALKQSFDIELPLDARPLKMTSWMGGDRDGNPRVTAKVTEQVLLMSKWRSADLFIGDLDNLANELSVSVASDSLIKLAGGNQKEPYRVVMRNLRDQLVEIREKISEKILGKNIHPAECAFSDEQLIKPLLASYESLQACGLQIIANGALKDTLLRAYCFGTSLIKLDIRQDSERHEEVINEVTRYLGLGDYSQWREQEKLTFLRKELVEKRPLFPRRWQPSESVQEVLDTMQVIANNDATSFGIYVVSMARSASDVLAVQLLLKEAGVDWPMPVAPLFETLDDLNNAEFATRQLLDIDWYREYIEGRQFVMIGYSDSAKDAGVLSAAWAQYRAQESLVALAKEFGVTLTLFHGRGGTIGRGGGPAHDAILSQPPGSVDGGFRVTEQGETIRYKFGMPELAVRSLSLYTSAILEALITPPPEPKLEWREMMTQLSGRATEIYRGVVRHNPDFVPYFRQTTPEQELASLPLGSRPAKRKPEGGVESLRAIPWIFAWSQNRLVLPSWLGAMESIAGAIEGFGKDTLEQMRQQWPFFRSRLAMLEMVFSKSDPHLSAAYDKHLVDKDKQAFGEKLRDQLAKDKQTLLSLSQIDHMMQFDPWNRNSITMRMPYLLPLHMVQIELLKRTRANPDDKNLQMTLMMTIAGIAAGMRNTG</sequence>
<comment type="caution">
    <text evidence="14">The sequence shown here is derived from an EMBL/GenBank/DDBJ whole genome shotgun (WGS) entry which is preliminary data.</text>
</comment>
<keyword evidence="8 10" id="KW-0120">Carbon dioxide fixation</keyword>
<dbReference type="Proteomes" id="UP000317839">
    <property type="component" value="Unassembled WGS sequence"/>
</dbReference>
<evidence type="ECO:0000256" key="3">
    <source>
        <dbReference type="ARBA" id="ARBA00008346"/>
    </source>
</evidence>
<keyword evidence="13" id="KW-0175">Coiled coil</keyword>
<evidence type="ECO:0000256" key="7">
    <source>
        <dbReference type="ARBA" id="ARBA00023239"/>
    </source>
</evidence>
<dbReference type="InterPro" id="IPR033129">
    <property type="entry name" value="PEPCASE_His_AS"/>
</dbReference>
<dbReference type="GO" id="GO:0006099">
    <property type="term" value="P:tricarboxylic acid cycle"/>
    <property type="evidence" value="ECO:0007669"/>
    <property type="project" value="InterPro"/>
</dbReference>
<dbReference type="AlphaFoldDB" id="A0A545TEE6"/>
<dbReference type="GO" id="GO:0015977">
    <property type="term" value="P:carbon fixation"/>
    <property type="evidence" value="ECO:0007669"/>
    <property type="project" value="UniProtKB-UniRule"/>
</dbReference>
<dbReference type="PROSITE" id="PS00393">
    <property type="entry name" value="PEPCASE_2"/>
    <property type="match status" value="1"/>
</dbReference>